<proteinExistence type="predicted"/>
<reference evidence="1" key="1">
    <citation type="submission" date="2014-12" db="EMBL/GenBank/DDBJ databases">
        <title>Insight into the proteome of Arion vulgaris.</title>
        <authorList>
            <person name="Aradska J."/>
            <person name="Bulat T."/>
            <person name="Smidak R."/>
            <person name="Sarate P."/>
            <person name="Gangsoo J."/>
            <person name="Sialana F."/>
            <person name="Bilban M."/>
            <person name="Lubec G."/>
        </authorList>
    </citation>
    <scope>NUCLEOTIDE SEQUENCE</scope>
    <source>
        <tissue evidence="1">Skin</tissue>
    </source>
</reference>
<sequence>MMSQCDEVLTKYRNTKVMVQHCKHHSLSQTVMLLTKNDSFLQLHERLPT</sequence>
<protein>
    <submittedName>
        <fullName evidence="1">Uncharacterized protein</fullName>
    </submittedName>
</protein>
<dbReference type="EMBL" id="HACG01009685">
    <property type="protein sequence ID" value="CEK56550.1"/>
    <property type="molecule type" value="Transcribed_RNA"/>
</dbReference>
<evidence type="ECO:0000313" key="1">
    <source>
        <dbReference type="EMBL" id="CEK56550.1"/>
    </source>
</evidence>
<accession>A0A0B6YM49</accession>
<name>A0A0B6YM49_9EUPU</name>
<gene>
    <name evidence="1" type="primary">ORF27916</name>
</gene>
<dbReference type="AlphaFoldDB" id="A0A0B6YM49"/>
<organism evidence="1">
    <name type="scientific">Arion vulgaris</name>
    <dbReference type="NCBI Taxonomy" id="1028688"/>
    <lineage>
        <taxon>Eukaryota</taxon>
        <taxon>Metazoa</taxon>
        <taxon>Spiralia</taxon>
        <taxon>Lophotrochozoa</taxon>
        <taxon>Mollusca</taxon>
        <taxon>Gastropoda</taxon>
        <taxon>Heterobranchia</taxon>
        <taxon>Euthyneura</taxon>
        <taxon>Panpulmonata</taxon>
        <taxon>Eupulmonata</taxon>
        <taxon>Stylommatophora</taxon>
        <taxon>Helicina</taxon>
        <taxon>Arionoidea</taxon>
        <taxon>Arionidae</taxon>
        <taxon>Arion</taxon>
    </lineage>
</organism>